<dbReference type="RefSeq" id="WP_007191187.1">
    <property type="nucleotide sequence ID" value="NZ_AFWV01000001.1"/>
</dbReference>
<dbReference type="OrthoDB" id="3524978at2"/>
<name>F9U5V8_9GAMM</name>
<dbReference type="Pfam" id="PF14072">
    <property type="entry name" value="DndB"/>
    <property type="match status" value="1"/>
</dbReference>
<keyword evidence="2" id="KW-1185">Reference proteome</keyword>
<dbReference type="EMBL" id="AFWV01000001">
    <property type="protein sequence ID" value="EGV20531.1"/>
    <property type="molecule type" value="Genomic_DNA"/>
</dbReference>
<evidence type="ECO:0000313" key="1">
    <source>
        <dbReference type="EMBL" id="EGV20531.1"/>
    </source>
</evidence>
<accession>F9U5V8</accession>
<reference evidence="1 2" key="1">
    <citation type="submission" date="2011-06" db="EMBL/GenBank/DDBJ databases">
        <title>The draft genome of Thiocapsa marina 5811.</title>
        <authorList>
            <consortium name="US DOE Joint Genome Institute (JGI-PGF)"/>
            <person name="Lucas S."/>
            <person name="Han J."/>
            <person name="Cheng J.-F."/>
            <person name="Goodwin L."/>
            <person name="Pitluck S."/>
            <person name="Peters L."/>
            <person name="Land M.L."/>
            <person name="Hauser L."/>
            <person name="Vogl K."/>
            <person name="Liu Z."/>
            <person name="Imhoff J."/>
            <person name="Thiel V."/>
            <person name="Frigaard N.-U."/>
            <person name="Bryant D."/>
            <person name="Woyke T.J."/>
        </authorList>
    </citation>
    <scope>NUCLEOTIDE SEQUENCE [LARGE SCALE GENOMIC DNA]</scope>
    <source>
        <strain evidence="1 2">5811</strain>
    </source>
</reference>
<proteinExistence type="predicted"/>
<dbReference type="CDD" id="cd16412">
    <property type="entry name" value="dndB"/>
    <property type="match status" value="1"/>
</dbReference>
<organism evidence="1 2">
    <name type="scientific">Thiocapsa marina 5811</name>
    <dbReference type="NCBI Taxonomy" id="768671"/>
    <lineage>
        <taxon>Bacteria</taxon>
        <taxon>Pseudomonadati</taxon>
        <taxon>Pseudomonadota</taxon>
        <taxon>Gammaproteobacteria</taxon>
        <taxon>Chromatiales</taxon>
        <taxon>Chromatiaceae</taxon>
        <taxon>Thiocapsa</taxon>
    </lineage>
</organism>
<dbReference type="STRING" id="768671.ThimaDRAFT_0309"/>
<protein>
    <submittedName>
        <fullName evidence="1">DGQHR domain protein</fullName>
    </submittedName>
</protein>
<evidence type="ECO:0000313" key="2">
    <source>
        <dbReference type="Proteomes" id="UP000005459"/>
    </source>
</evidence>
<dbReference type="InterPro" id="IPR017642">
    <property type="entry name" value="DNA_S_mod_DndB"/>
</dbReference>
<dbReference type="Proteomes" id="UP000005459">
    <property type="component" value="Unassembled WGS sequence"/>
</dbReference>
<gene>
    <name evidence="1" type="ORF">ThimaDRAFT_0309</name>
</gene>
<dbReference type="AlphaFoldDB" id="F9U5V8"/>
<sequence>MRNLIDNESAEVSKVLKRSTSRQSTPTQSAEKLTTFIEFSAIRGTQAGRPQYAVIWPVGMLIRLSAESLSRMSRRPSEPIDARLVDDLAERCETEPERVFNQPILLGVLGRLAFLPTESAPDMGVLRLDPAARVEILDGFHRLAAIKQAGISEDQLADLSAAILISPIRDLYDLAKRRRALTNCAGSAKTGEASPLERRVQSEQIANESVALSPFLKKAVDLSQPTIALRSRRLFTFKTYARACRPFFDARREHTIPITAEQLAGYWQSLADTLPDWQGFTTRRIGGGEVREKTVLANAGLLRALGRLGARVLVEPPAQQPKLIARLAGVDWRRDSPAWQGTLVADGKIRTGSEIEDGVYLHLLKVCRLGADG</sequence>